<accession>A0AC35FN48</accession>
<protein>
    <submittedName>
        <fullName evidence="2">F-box domain-containing protein</fullName>
    </submittedName>
</protein>
<evidence type="ECO:0000313" key="2">
    <source>
        <dbReference type="WBParaSite" id="PS1159_v2.g18588.t1"/>
    </source>
</evidence>
<evidence type="ECO:0000313" key="1">
    <source>
        <dbReference type="Proteomes" id="UP000887580"/>
    </source>
</evidence>
<organism evidence="1 2">
    <name type="scientific">Panagrolaimus sp. PS1159</name>
    <dbReference type="NCBI Taxonomy" id="55785"/>
    <lineage>
        <taxon>Eukaryota</taxon>
        <taxon>Metazoa</taxon>
        <taxon>Ecdysozoa</taxon>
        <taxon>Nematoda</taxon>
        <taxon>Chromadorea</taxon>
        <taxon>Rhabditida</taxon>
        <taxon>Tylenchina</taxon>
        <taxon>Panagrolaimomorpha</taxon>
        <taxon>Panagrolaimoidea</taxon>
        <taxon>Panagrolaimidae</taxon>
        <taxon>Panagrolaimus</taxon>
    </lineage>
</organism>
<name>A0AC35FN48_9BILA</name>
<sequence length="426" mass="48775">MEKLNNDCLLEIFSNISFLEKIKLELVCKKWYAVLQDCRAYSEATKLDISEFLFVTNSEYYQQDNINFVPLVKGIVQRGGPYVKEITFGYRWLKISQPILDHITEHCSQLKSLNLGCCIINGNLSKLLKKFAPQLEIFTLEESTWVNEDDPHEVSNYLSNFKAIKDLNLRKAKFNLDPIYDEEPEEGGLQTVIDSMKHLINLETLELGFIPHDANEKKACDCLTQENLQIIFERMTNLESLRIVECTKIANYSPIGALQNLKHLHIEKTIQMCDQDLELVAQKGKLETLKLKKCFNITNKGVKYSIARCPLKELDLSNCVNIDDTSIRALVETDNKCRIKTLTLNTCPYITGKGIEKLAQCPQVLRSLQQLDVTRVKNVVNDSMILLHRALLSMFRHNQTLTCYVSHSGITAACEKEIEKTITLVF</sequence>
<dbReference type="WBParaSite" id="PS1159_v2.g18588.t1">
    <property type="protein sequence ID" value="PS1159_v2.g18588.t1"/>
    <property type="gene ID" value="PS1159_v2.g18588"/>
</dbReference>
<proteinExistence type="predicted"/>
<dbReference type="Proteomes" id="UP000887580">
    <property type="component" value="Unplaced"/>
</dbReference>
<reference evidence="2" key="1">
    <citation type="submission" date="2022-11" db="UniProtKB">
        <authorList>
            <consortium name="WormBaseParasite"/>
        </authorList>
    </citation>
    <scope>IDENTIFICATION</scope>
</reference>